<dbReference type="AlphaFoldDB" id="A0A226D061"/>
<evidence type="ECO:0000256" key="2">
    <source>
        <dbReference type="SAM" id="MobiDB-lite"/>
    </source>
</evidence>
<feature type="coiled-coil region" evidence="1">
    <location>
        <begin position="213"/>
        <end position="263"/>
    </location>
</feature>
<evidence type="ECO:0000313" key="4">
    <source>
        <dbReference type="Proteomes" id="UP000198287"/>
    </source>
</evidence>
<feature type="compositionally biased region" description="Basic and acidic residues" evidence="2">
    <location>
        <begin position="101"/>
        <end position="120"/>
    </location>
</feature>
<feature type="region of interest" description="Disordered" evidence="2">
    <location>
        <begin position="134"/>
        <end position="153"/>
    </location>
</feature>
<evidence type="ECO:0000313" key="3">
    <source>
        <dbReference type="EMBL" id="OXA38450.1"/>
    </source>
</evidence>
<evidence type="ECO:0000256" key="1">
    <source>
        <dbReference type="SAM" id="Coils"/>
    </source>
</evidence>
<sequence length="272" mass="31671">MSDVEKGPKTIDSKSNSKEDGGEPTSASRRKPQFRWNYERDLTMVTEIEKVQPFTESSKESVKLWSAVADAVNSKYHGAVDSIGVKRRFERILKTFEKEDKIHRDETGKEEEPSELEAKLDNLSPLVRDLEEIKADSKEKKKHKVEINKEKAEEIRGAAMSTLKNNDDLGTPESPQQFTRKLKPTGDGDLVELWKEKQEQDNKKFKADQDIKAQELQLKNATLQFEKQKFEHQRQLDMERMQIDKANHDSDQEERRLQLQTQKLMLELLMKK</sequence>
<feature type="region of interest" description="Disordered" evidence="2">
    <location>
        <begin position="1"/>
        <end position="34"/>
    </location>
</feature>
<gene>
    <name evidence="3" type="ORF">Fcan01_26844</name>
</gene>
<protein>
    <submittedName>
        <fullName evidence="3">Uncharacterized protein</fullName>
    </submittedName>
</protein>
<dbReference type="EMBL" id="LNIX01000046">
    <property type="protein sequence ID" value="OXA38450.1"/>
    <property type="molecule type" value="Genomic_DNA"/>
</dbReference>
<proteinExistence type="predicted"/>
<comment type="caution">
    <text evidence="3">The sequence shown here is derived from an EMBL/GenBank/DDBJ whole genome shotgun (WGS) entry which is preliminary data.</text>
</comment>
<keyword evidence="4" id="KW-1185">Reference proteome</keyword>
<dbReference type="OMA" id="RWIAICD"/>
<dbReference type="OrthoDB" id="5978344at2759"/>
<accession>A0A226D061</accession>
<feature type="region of interest" description="Disordered" evidence="2">
    <location>
        <begin position="101"/>
        <end position="121"/>
    </location>
</feature>
<dbReference type="Proteomes" id="UP000198287">
    <property type="component" value="Unassembled WGS sequence"/>
</dbReference>
<feature type="compositionally biased region" description="Basic and acidic residues" evidence="2">
    <location>
        <begin position="1"/>
        <end position="21"/>
    </location>
</feature>
<keyword evidence="1" id="KW-0175">Coiled coil</keyword>
<reference evidence="3 4" key="1">
    <citation type="submission" date="2015-12" db="EMBL/GenBank/DDBJ databases">
        <title>The genome of Folsomia candida.</title>
        <authorList>
            <person name="Faddeeva A."/>
            <person name="Derks M.F."/>
            <person name="Anvar Y."/>
            <person name="Smit S."/>
            <person name="Van Straalen N."/>
            <person name="Roelofs D."/>
        </authorList>
    </citation>
    <scope>NUCLEOTIDE SEQUENCE [LARGE SCALE GENOMIC DNA]</scope>
    <source>
        <strain evidence="3 4">VU population</strain>
        <tissue evidence="3">Whole body</tissue>
    </source>
</reference>
<name>A0A226D061_FOLCA</name>
<organism evidence="3 4">
    <name type="scientific">Folsomia candida</name>
    <name type="common">Springtail</name>
    <dbReference type="NCBI Taxonomy" id="158441"/>
    <lineage>
        <taxon>Eukaryota</taxon>
        <taxon>Metazoa</taxon>
        <taxon>Ecdysozoa</taxon>
        <taxon>Arthropoda</taxon>
        <taxon>Hexapoda</taxon>
        <taxon>Collembola</taxon>
        <taxon>Entomobryomorpha</taxon>
        <taxon>Isotomoidea</taxon>
        <taxon>Isotomidae</taxon>
        <taxon>Proisotominae</taxon>
        <taxon>Folsomia</taxon>
    </lineage>
</organism>
<feature type="region of interest" description="Disordered" evidence="2">
    <location>
        <begin position="160"/>
        <end position="186"/>
    </location>
</feature>